<dbReference type="PANTHER" id="PTHR23359">
    <property type="entry name" value="NUCLEOTIDE KINASE"/>
    <property type="match status" value="1"/>
</dbReference>
<evidence type="ECO:0000256" key="4">
    <source>
        <dbReference type="ARBA" id="ARBA00023128"/>
    </source>
</evidence>
<sequence>MGRDLRSAEGHTLQAAPRQTRPSKRDAINERNDFRCMDSVFMREGTDRTGPYRHRTVEWRDVLISSKSSESRGSDLSACDTFPRKHGTTGRPVLRRQNRRSSVTSTPASSPTLPDTLHALSSSFTSARNLPSTVLPIIHFPTARPNPAPAAVASAMQLSRAARVILIGAPGVGKGTQAERMLSRFPQLSSIASGDLLRDNVRRKTALGMQAQKLMESGALVPDAMILRLIFNELRVRGWMTDRAAATPYTLNSSAAAGSTTIHTPPGGPLYASQSYDLEETFQLPTDVEISSDPGSSFILDGFPRTAAQAVQLDSLVPINMVVHIHTPPNIILERIANRWIHEPSGRIYNTTFNPPEIAGKDDVTGEPLTQREDDSEVTWKTRLKKFEETSLPLLEHYDNQGLLWRVDGNSSDEISPKLYEEFESRFGKVDHA</sequence>
<dbReference type="SUPFAM" id="SSF52540">
    <property type="entry name" value="P-loop containing nucleoside triphosphate hydrolases"/>
    <property type="match status" value="1"/>
</dbReference>
<dbReference type="GO" id="GO:0005759">
    <property type="term" value="C:mitochondrial matrix"/>
    <property type="evidence" value="ECO:0007669"/>
    <property type="project" value="UniProtKB-SubCell"/>
</dbReference>
<dbReference type="GO" id="GO:0046039">
    <property type="term" value="P:GTP metabolic process"/>
    <property type="evidence" value="ECO:0007669"/>
    <property type="project" value="UniProtKB-UniRule"/>
</dbReference>
<name>A0A5N6L2X7_9ROSI</name>
<reference evidence="8 9" key="1">
    <citation type="submission" date="2019-06" db="EMBL/GenBank/DDBJ databases">
        <title>A chromosomal-level reference genome of Carpinus fangiana (Coryloideae, Betulaceae).</title>
        <authorList>
            <person name="Yang X."/>
            <person name="Wang Z."/>
            <person name="Zhang L."/>
            <person name="Hao G."/>
            <person name="Liu J."/>
            <person name="Yang Y."/>
        </authorList>
    </citation>
    <scope>NUCLEOTIDE SEQUENCE [LARGE SCALE GENOMIC DNA]</scope>
    <source>
        <strain evidence="8">Cfa_2016G</strain>
        <tissue evidence="8">Leaf</tissue>
    </source>
</reference>
<keyword evidence="4 5" id="KW-0496">Mitochondrion</keyword>
<dbReference type="PRINTS" id="PR00094">
    <property type="entry name" value="ADENYLTKNASE"/>
</dbReference>
<feature type="compositionally biased region" description="Low complexity" evidence="6">
    <location>
        <begin position="101"/>
        <end position="114"/>
    </location>
</feature>
<dbReference type="Proteomes" id="UP000327013">
    <property type="component" value="Unassembled WGS sequence"/>
</dbReference>
<protein>
    <recommendedName>
        <fullName evidence="5">GTP:AMP phosphotransferase, mitochondrial</fullName>
        <ecNumber evidence="5">2.7.4.10</ecNumber>
    </recommendedName>
    <alternativeName>
        <fullName evidence="5">Adenylate kinase 3</fullName>
        <shortName evidence="5">AK 3</shortName>
    </alternativeName>
</protein>
<dbReference type="InterPro" id="IPR033690">
    <property type="entry name" value="Adenylat_kinase_CS"/>
</dbReference>
<dbReference type="GO" id="GO:0046033">
    <property type="term" value="P:AMP metabolic process"/>
    <property type="evidence" value="ECO:0007669"/>
    <property type="project" value="UniProtKB-UniRule"/>
</dbReference>
<dbReference type="Pfam" id="PF05191">
    <property type="entry name" value="ADK_lid"/>
    <property type="match status" value="1"/>
</dbReference>
<evidence type="ECO:0000256" key="3">
    <source>
        <dbReference type="ARBA" id="ARBA00022777"/>
    </source>
</evidence>
<dbReference type="Gene3D" id="3.40.50.300">
    <property type="entry name" value="P-loop containing nucleotide triphosphate hydrolases"/>
    <property type="match status" value="1"/>
</dbReference>
<evidence type="ECO:0000313" key="8">
    <source>
        <dbReference type="EMBL" id="KAB8621900.1"/>
    </source>
</evidence>
<comment type="similarity">
    <text evidence="5">Belongs to the adenylate kinase family. AK3 subfamily.</text>
</comment>
<organism evidence="8 9">
    <name type="scientific">Carpinus fangiana</name>
    <dbReference type="NCBI Taxonomy" id="176857"/>
    <lineage>
        <taxon>Eukaryota</taxon>
        <taxon>Viridiplantae</taxon>
        <taxon>Streptophyta</taxon>
        <taxon>Embryophyta</taxon>
        <taxon>Tracheophyta</taxon>
        <taxon>Spermatophyta</taxon>
        <taxon>Magnoliopsida</taxon>
        <taxon>eudicotyledons</taxon>
        <taxon>Gunneridae</taxon>
        <taxon>Pentapetalae</taxon>
        <taxon>rosids</taxon>
        <taxon>fabids</taxon>
        <taxon>Fagales</taxon>
        <taxon>Betulaceae</taxon>
        <taxon>Carpinus</taxon>
    </lineage>
</organism>
<dbReference type="EMBL" id="VIBQ01000075">
    <property type="protein sequence ID" value="KAB8621900.1"/>
    <property type="molecule type" value="Genomic_DNA"/>
</dbReference>
<feature type="region of interest" description="LID" evidence="5">
    <location>
        <begin position="338"/>
        <end position="375"/>
    </location>
</feature>
<gene>
    <name evidence="8" type="ORF">FH972_026011</name>
</gene>
<feature type="binding site" evidence="5">
    <location>
        <begin position="302"/>
        <end position="305"/>
    </location>
    <ligand>
        <name>AMP</name>
        <dbReference type="ChEBI" id="CHEBI:456215"/>
    </ligand>
</feature>
<feature type="binding site" evidence="5">
    <location>
        <position position="193"/>
    </location>
    <ligand>
        <name>AMP</name>
        <dbReference type="ChEBI" id="CHEBI:456215"/>
    </ligand>
</feature>
<evidence type="ECO:0000313" key="9">
    <source>
        <dbReference type="Proteomes" id="UP000327013"/>
    </source>
</evidence>
<keyword evidence="1 5" id="KW-0808">Transferase</keyword>
<dbReference type="PROSITE" id="PS00113">
    <property type="entry name" value="ADENYLATE_KINASE"/>
    <property type="match status" value="1"/>
</dbReference>
<evidence type="ECO:0000259" key="7">
    <source>
        <dbReference type="Pfam" id="PF05191"/>
    </source>
</evidence>
<dbReference type="GO" id="GO:0006172">
    <property type="term" value="P:ADP biosynthetic process"/>
    <property type="evidence" value="ECO:0007669"/>
    <property type="project" value="UniProtKB-UniRule"/>
</dbReference>
<feature type="binding site" evidence="5">
    <location>
        <begin position="171"/>
        <end position="176"/>
    </location>
    <ligand>
        <name>GTP</name>
        <dbReference type="ChEBI" id="CHEBI:37565"/>
    </ligand>
</feature>
<dbReference type="HAMAP" id="MF_03169">
    <property type="entry name" value="Adenylate_kinase_AK3"/>
    <property type="match status" value="1"/>
</dbReference>
<dbReference type="InterPro" id="IPR000850">
    <property type="entry name" value="Adenylat/UMP-CMP_kin"/>
</dbReference>
<keyword evidence="5" id="KW-0342">GTP-binding</keyword>
<feature type="region of interest" description="Disordered" evidence="6">
    <location>
        <begin position="1"/>
        <end position="31"/>
    </location>
</feature>
<feature type="compositionally biased region" description="Basic residues" evidence="6">
    <location>
        <begin position="84"/>
        <end position="99"/>
    </location>
</feature>
<dbReference type="HAMAP" id="MF_00235">
    <property type="entry name" value="Adenylate_kinase_Adk"/>
    <property type="match status" value="1"/>
</dbReference>
<keyword evidence="2 5" id="KW-0547">Nucleotide-binding</keyword>
<feature type="region of interest" description="Disordered" evidence="6">
    <location>
        <begin position="352"/>
        <end position="373"/>
    </location>
</feature>
<comment type="subcellular location">
    <subcellularLocation>
        <location evidence="5">Mitochondrion matrix</location>
    </subcellularLocation>
</comment>
<accession>A0A5N6L2X7</accession>
<feature type="region of interest" description="Disordered" evidence="6">
    <location>
        <begin position="70"/>
        <end position="116"/>
    </location>
</feature>
<evidence type="ECO:0000256" key="6">
    <source>
        <dbReference type="SAM" id="MobiDB-lite"/>
    </source>
</evidence>
<proteinExistence type="inferred from homology"/>
<dbReference type="OrthoDB" id="439792at2759"/>
<feature type="region of interest" description="NMPbind" evidence="5">
    <location>
        <begin position="192"/>
        <end position="221"/>
    </location>
</feature>
<evidence type="ECO:0000256" key="1">
    <source>
        <dbReference type="ARBA" id="ARBA00022679"/>
    </source>
</evidence>
<dbReference type="GO" id="GO:0046899">
    <property type="term" value="F:nucleoside triphosphate adenylate kinase activity"/>
    <property type="evidence" value="ECO:0007669"/>
    <property type="project" value="UniProtKB-UniRule"/>
</dbReference>
<feature type="binding site" evidence="5">
    <location>
        <begin position="348"/>
        <end position="349"/>
    </location>
    <ligand>
        <name>GTP</name>
        <dbReference type="ChEBI" id="CHEBI:37565"/>
    </ligand>
</feature>
<evidence type="ECO:0000256" key="5">
    <source>
        <dbReference type="HAMAP-Rule" id="MF_03169"/>
    </source>
</evidence>
<feature type="binding site" evidence="5">
    <location>
        <position position="372"/>
    </location>
    <ligand>
        <name>AMP</name>
        <dbReference type="ChEBI" id="CHEBI:456215"/>
    </ligand>
</feature>
<comment type="function">
    <text evidence="5">Involved in maintaining the homeostasis of cellular nucleotides by catalyzing the interconversion of nucleoside phosphates. Has GTP:AMP phosphotransferase and ITP:AMP phosphotransferase activities.</text>
</comment>
<comment type="catalytic activity">
    <reaction evidence="5">
        <text>a ribonucleoside 5'-triphosphate + AMP = a ribonucleoside 5'-diphosphate + ADP</text>
        <dbReference type="Rhea" id="RHEA:13749"/>
        <dbReference type="ChEBI" id="CHEBI:57930"/>
        <dbReference type="ChEBI" id="CHEBI:61557"/>
        <dbReference type="ChEBI" id="CHEBI:456215"/>
        <dbReference type="ChEBI" id="CHEBI:456216"/>
        <dbReference type="EC" id="2.7.4.10"/>
    </reaction>
</comment>
<dbReference type="InterPro" id="IPR007862">
    <property type="entry name" value="Adenylate_kinase_lid-dom"/>
</dbReference>
<comment type="subunit">
    <text evidence="5">Monomer.</text>
</comment>
<dbReference type="EC" id="2.7.4.10" evidence="5"/>
<keyword evidence="9" id="KW-1185">Reference proteome</keyword>
<dbReference type="GO" id="GO:0005524">
    <property type="term" value="F:ATP binding"/>
    <property type="evidence" value="ECO:0007669"/>
    <property type="project" value="InterPro"/>
</dbReference>
<comment type="caution">
    <text evidence="8">The sequence shown here is derived from an EMBL/GenBank/DDBJ whole genome shotgun (WGS) entry which is preliminary data.</text>
</comment>
<dbReference type="GO" id="GO:0004017">
    <property type="term" value="F:AMP kinase activity"/>
    <property type="evidence" value="ECO:0007669"/>
    <property type="project" value="InterPro"/>
</dbReference>
<dbReference type="GO" id="GO:0046041">
    <property type="term" value="P:ITP metabolic process"/>
    <property type="evidence" value="ECO:0007669"/>
    <property type="project" value="UniProtKB-UniRule"/>
</dbReference>
<comment type="domain">
    <text evidence="5">Consists of three domains, a large central CORE domain and two small peripheral domains, NMPbind and LID, which undergo movements during catalysis. The LID domain closes over the site of phosphoryl transfer upon GTP binding. Assembling and dissambling the active center during each catalytic cycle provides an effective means to prevent GTP hydrolysis.</text>
</comment>
<dbReference type="InterPro" id="IPR027417">
    <property type="entry name" value="P-loop_NTPase"/>
</dbReference>
<dbReference type="Pfam" id="PF00406">
    <property type="entry name" value="ADK"/>
    <property type="match status" value="2"/>
</dbReference>
<feature type="domain" description="Adenylate kinase active site lid" evidence="7">
    <location>
        <begin position="339"/>
        <end position="374"/>
    </location>
</feature>
<feature type="binding site" evidence="5">
    <location>
        <position position="198"/>
    </location>
    <ligand>
        <name>AMP</name>
        <dbReference type="ChEBI" id="CHEBI:456215"/>
    </ligand>
</feature>
<dbReference type="GO" id="GO:0005525">
    <property type="term" value="F:GTP binding"/>
    <property type="evidence" value="ECO:0007669"/>
    <property type="project" value="UniProtKB-KW"/>
</dbReference>
<evidence type="ECO:0000256" key="2">
    <source>
        <dbReference type="ARBA" id="ARBA00022741"/>
    </source>
</evidence>
<keyword evidence="3 5" id="KW-0418">Kinase</keyword>
<feature type="binding site" evidence="5">
    <location>
        <position position="339"/>
    </location>
    <ligand>
        <name>GTP</name>
        <dbReference type="ChEBI" id="CHEBI:37565"/>
    </ligand>
</feature>
<feature type="binding site" evidence="5">
    <location>
        <begin position="219"/>
        <end position="221"/>
    </location>
    <ligand>
        <name>AMP</name>
        <dbReference type="ChEBI" id="CHEBI:456215"/>
    </ligand>
</feature>
<dbReference type="AlphaFoldDB" id="A0A5N6L2X7"/>
<dbReference type="InterPro" id="IPR028586">
    <property type="entry name" value="AK3/Ak4_mitochondrial"/>
</dbReference>
<dbReference type="CDD" id="cd01428">
    <property type="entry name" value="ADK"/>
    <property type="match status" value="1"/>
</dbReference>
<feature type="binding site" evidence="5">
    <location>
        <position position="383"/>
    </location>
    <ligand>
        <name>AMP</name>
        <dbReference type="ChEBI" id="CHEBI:456215"/>
    </ligand>
</feature>
<feature type="binding site" evidence="5">
    <location>
        <position position="309"/>
    </location>
    <ligand>
        <name>AMP</name>
        <dbReference type="ChEBI" id="CHEBI:456215"/>
    </ligand>
</feature>
<feature type="binding site" evidence="5">
    <location>
        <position position="412"/>
    </location>
    <ligand>
        <name>GTP</name>
        <dbReference type="ChEBI" id="CHEBI:37565"/>
    </ligand>
</feature>